<dbReference type="OrthoDB" id="9808963at2"/>
<keyword evidence="1" id="KW-0732">Signal</keyword>
<organism evidence="2 3">
    <name type="scientific">Ciceribacter naphthalenivorans</name>
    <dbReference type="NCBI Taxonomy" id="1118451"/>
    <lineage>
        <taxon>Bacteria</taxon>
        <taxon>Pseudomonadati</taxon>
        <taxon>Pseudomonadota</taxon>
        <taxon>Alphaproteobacteria</taxon>
        <taxon>Hyphomicrobiales</taxon>
        <taxon>Rhizobiaceae</taxon>
        <taxon>Ciceribacter</taxon>
    </lineage>
</organism>
<comment type="caution">
    <text evidence="2">The sequence shown here is derived from an EMBL/GenBank/DDBJ whole genome shotgun (WGS) entry which is preliminary data.</text>
</comment>
<reference evidence="2 3" key="1">
    <citation type="submission" date="2019-07" db="EMBL/GenBank/DDBJ databases">
        <title>Whole genome shotgun sequence of Rhizobium naphthalenivorans NBRC 107585.</title>
        <authorList>
            <person name="Hosoyama A."/>
            <person name="Uohara A."/>
            <person name="Ohji S."/>
            <person name="Ichikawa N."/>
        </authorList>
    </citation>
    <scope>NUCLEOTIDE SEQUENCE [LARGE SCALE GENOMIC DNA]</scope>
    <source>
        <strain evidence="2 3">NBRC 107585</strain>
    </source>
</reference>
<evidence type="ECO:0000256" key="1">
    <source>
        <dbReference type="SAM" id="SignalP"/>
    </source>
</evidence>
<dbReference type="EMBL" id="BJZP01000008">
    <property type="protein sequence ID" value="GEO85136.1"/>
    <property type="molecule type" value="Genomic_DNA"/>
</dbReference>
<protein>
    <submittedName>
        <fullName evidence="2">Uncharacterized protein</fullName>
    </submittedName>
</protein>
<accession>A0A512HI56</accession>
<sequence length="155" mass="17071">MYLKTITAALLLAASALPAAATARIYCAASDPAAKMSIESAFAARDGKRLVHFRGIVDLMSDKAPDAFASLKLNSGMLRQSWMDGDELRLRIYTDNRDARPFQTFELSIATHASADNRDRFTGRYTLTVESADEKRAAPRDIILSHEAAIFCEVK</sequence>
<evidence type="ECO:0000313" key="2">
    <source>
        <dbReference type="EMBL" id="GEO85136.1"/>
    </source>
</evidence>
<dbReference type="RefSeq" id="WP_147180108.1">
    <property type="nucleotide sequence ID" value="NZ_BJZP01000008.1"/>
</dbReference>
<proteinExistence type="predicted"/>
<dbReference type="AlphaFoldDB" id="A0A512HI56"/>
<evidence type="ECO:0000313" key="3">
    <source>
        <dbReference type="Proteomes" id="UP000321717"/>
    </source>
</evidence>
<dbReference type="Proteomes" id="UP000321717">
    <property type="component" value="Unassembled WGS sequence"/>
</dbReference>
<feature type="chain" id="PRO_5021757593" evidence="1">
    <location>
        <begin position="24"/>
        <end position="155"/>
    </location>
</feature>
<name>A0A512HI56_9HYPH</name>
<feature type="signal peptide" evidence="1">
    <location>
        <begin position="1"/>
        <end position="23"/>
    </location>
</feature>
<keyword evidence="3" id="KW-1185">Reference proteome</keyword>
<gene>
    <name evidence="2" type="ORF">RNA01_20680</name>
</gene>